<keyword evidence="3" id="KW-1185">Reference proteome</keyword>
<feature type="chain" id="PRO_5035822017" evidence="1">
    <location>
        <begin position="24"/>
        <end position="50"/>
    </location>
</feature>
<gene>
    <name evidence="2" type="ORF">KC19_2G023600</name>
</gene>
<organism evidence="2 3">
    <name type="scientific">Ceratodon purpureus</name>
    <name type="common">Fire moss</name>
    <name type="synonym">Dicranum purpureum</name>
    <dbReference type="NCBI Taxonomy" id="3225"/>
    <lineage>
        <taxon>Eukaryota</taxon>
        <taxon>Viridiplantae</taxon>
        <taxon>Streptophyta</taxon>
        <taxon>Embryophyta</taxon>
        <taxon>Bryophyta</taxon>
        <taxon>Bryophytina</taxon>
        <taxon>Bryopsida</taxon>
        <taxon>Dicranidae</taxon>
        <taxon>Pseudoditrichales</taxon>
        <taxon>Ditrichaceae</taxon>
        <taxon>Ceratodon</taxon>
    </lineage>
</organism>
<feature type="signal peptide" evidence="1">
    <location>
        <begin position="1"/>
        <end position="23"/>
    </location>
</feature>
<accession>A0A8T0IS17</accession>
<sequence length="50" mass="5657">MMLCLWIYLEGLLSLKILSRTLGLLEVQGASPAKEAKRKLLILRVTMVSR</sequence>
<keyword evidence="1" id="KW-0732">Signal</keyword>
<comment type="caution">
    <text evidence="2">The sequence shown here is derived from an EMBL/GenBank/DDBJ whole genome shotgun (WGS) entry which is preliminary data.</text>
</comment>
<evidence type="ECO:0000313" key="3">
    <source>
        <dbReference type="Proteomes" id="UP000822688"/>
    </source>
</evidence>
<evidence type="ECO:0000256" key="1">
    <source>
        <dbReference type="SAM" id="SignalP"/>
    </source>
</evidence>
<dbReference type="Proteomes" id="UP000822688">
    <property type="component" value="Chromosome 2"/>
</dbReference>
<reference evidence="2" key="1">
    <citation type="submission" date="2020-06" db="EMBL/GenBank/DDBJ databases">
        <title>WGS assembly of Ceratodon purpureus strain R40.</title>
        <authorList>
            <person name="Carey S.B."/>
            <person name="Jenkins J."/>
            <person name="Shu S."/>
            <person name="Lovell J.T."/>
            <person name="Sreedasyam A."/>
            <person name="Maumus F."/>
            <person name="Tiley G.P."/>
            <person name="Fernandez-Pozo N."/>
            <person name="Barry K."/>
            <person name="Chen C."/>
            <person name="Wang M."/>
            <person name="Lipzen A."/>
            <person name="Daum C."/>
            <person name="Saski C.A."/>
            <person name="Payton A.C."/>
            <person name="Mcbreen J.C."/>
            <person name="Conrad R.E."/>
            <person name="Kollar L.M."/>
            <person name="Olsson S."/>
            <person name="Huttunen S."/>
            <person name="Landis J.B."/>
            <person name="Wickett N.J."/>
            <person name="Johnson M.G."/>
            <person name="Rensing S.A."/>
            <person name="Grimwood J."/>
            <person name="Schmutz J."/>
            <person name="Mcdaniel S.F."/>
        </authorList>
    </citation>
    <scope>NUCLEOTIDE SEQUENCE</scope>
    <source>
        <strain evidence="2">R40</strain>
    </source>
</reference>
<evidence type="ECO:0000313" key="2">
    <source>
        <dbReference type="EMBL" id="KAG0585591.1"/>
    </source>
</evidence>
<protein>
    <submittedName>
        <fullName evidence="2">Uncharacterized protein</fullName>
    </submittedName>
</protein>
<dbReference type="AlphaFoldDB" id="A0A8T0IS17"/>
<name>A0A8T0IS17_CERPU</name>
<dbReference type="EMBL" id="CM026422">
    <property type="protein sequence ID" value="KAG0585591.1"/>
    <property type="molecule type" value="Genomic_DNA"/>
</dbReference>
<proteinExistence type="predicted"/>